<keyword evidence="2" id="KW-1133">Transmembrane helix</keyword>
<organism evidence="4 5">
    <name type="scientific">Rhodovulum sulfidophilum</name>
    <name type="common">Rhodobacter sulfidophilus</name>
    <dbReference type="NCBI Taxonomy" id="35806"/>
    <lineage>
        <taxon>Bacteria</taxon>
        <taxon>Pseudomonadati</taxon>
        <taxon>Pseudomonadota</taxon>
        <taxon>Alphaproteobacteria</taxon>
        <taxon>Rhodobacterales</taxon>
        <taxon>Paracoccaceae</taxon>
        <taxon>Rhodovulum</taxon>
    </lineage>
</organism>
<feature type="compositionally biased region" description="Pro residues" evidence="1">
    <location>
        <begin position="110"/>
        <end position="119"/>
    </location>
</feature>
<dbReference type="Pfam" id="PF13717">
    <property type="entry name" value="Zn_ribbon_4"/>
    <property type="match status" value="1"/>
</dbReference>
<evidence type="ECO:0000313" key="4">
    <source>
        <dbReference type="EMBL" id="PZQ52356.1"/>
    </source>
</evidence>
<evidence type="ECO:0000313" key="5">
    <source>
        <dbReference type="Proteomes" id="UP000249185"/>
    </source>
</evidence>
<feature type="domain" description="Zinc finger/thioredoxin putative" evidence="3">
    <location>
        <begin position="1"/>
        <end position="36"/>
    </location>
</feature>
<dbReference type="EMBL" id="QFPW01000001">
    <property type="protein sequence ID" value="PZQ52356.1"/>
    <property type="molecule type" value="Genomic_DNA"/>
</dbReference>
<gene>
    <name evidence="4" type="ORF">DI556_01480</name>
</gene>
<proteinExistence type="predicted"/>
<comment type="caution">
    <text evidence="4">The sequence shown here is derived from an EMBL/GenBank/DDBJ whole genome shotgun (WGS) entry which is preliminary data.</text>
</comment>
<evidence type="ECO:0000256" key="1">
    <source>
        <dbReference type="SAM" id="MobiDB-lite"/>
    </source>
</evidence>
<feature type="region of interest" description="Disordered" evidence="1">
    <location>
        <begin position="53"/>
        <end position="226"/>
    </location>
</feature>
<feature type="compositionally biased region" description="Low complexity" evidence="1">
    <location>
        <begin position="154"/>
        <end position="177"/>
    </location>
</feature>
<sequence>MRLTCPNCGAEYDVPEGLIPPAGKHVQCSACHTRWFRRGEAREELSEDEILRKLETRGARPGPRAVPSGGAEGAIPFPVRAAPEPEADPEPAAPSEVVVAPEPEPEPEPETPPAAPGPAPYRLVPDRGAANPAAERPEAREAAPVIAPPPPAKPAATATPAAPSAASRAAAETRSAPGLAPARSEAPADSRGAAGEPGEPRGAAPRTAPRIELADPAEAPPRAPRRRGRFLPGFILALLVVGLAFEVYIWRAPLAEQIPAAAPVIEGYADGVDAAREWLGTRFGRPPAEPAG</sequence>
<evidence type="ECO:0000256" key="2">
    <source>
        <dbReference type="SAM" id="Phobius"/>
    </source>
</evidence>
<reference evidence="4 5" key="1">
    <citation type="submission" date="2017-08" db="EMBL/GenBank/DDBJ databases">
        <title>Infants hospitalized years apart are colonized by the same room-sourced microbial strains.</title>
        <authorList>
            <person name="Brooks B."/>
            <person name="Olm M.R."/>
            <person name="Firek B.A."/>
            <person name="Baker R."/>
            <person name="Thomas B.C."/>
            <person name="Morowitz M.J."/>
            <person name="Banfield J.F."/>
        </authorList>
    </citation>
    <scope>NUCLEOTIDE SEQUENCE [LARGE SCALE GENOMIC DNA]</scope>
    <source>
        <strain evidence="4">S2_005_002_R2_34</strain>
    </source>
</reference>
<feature type="compositionally biased region" description="Low complexity" evidence="1">
    <location>
        <begin position="191"/>
        <end position="206"/>
    </location>
</feature>
<dbReference type="Proteomes" id="UP000249185">
    <property type="component" value="Unassembled WGS sequence"/>
</dbReference>
<dbReference type="NCBIfam" id="TIGR02098">
    <property type="entry name" value="MJ0042_CXXC"/>
    <property type="match status" value="1"/>
</dbReference>
<accession>A0A2W5NFR4</accession>
<evidence type="ECO:0000259" key="3">
    <source>
        <dbReference type="Pfam" id="PF13717"/>
    </source>
</evidence>
<protein>
    <recommendedName>
        <fullName evidence="3">Zinc finger/thioredoxin putative domain-containing protein</fullName>
    </recommendedName>
</protein>
<name>A0A2W5NFR4_RHOSU</name>
<keyword evidence="2" id="KW-0812">Transmembrane</keyword>
<feature type="transmembrane region" description="Helical" evidence="2">
    <location>
        <begin position="230"/>
        <end position="250"/>
    </location>
</feature>
<dbReference type="InterPro" id="IPR011723">
    <property type="entry name" value="Znf/thioredoxin_put"/>
</dbReference>
<keyword evidence="2" id="KW-0472">Membrane</keyword>
<dbReference type="AlphaFoldDB" id="A0A2W5NFR4"/>